<feature type="compositionally biased region" description="Acidic residues" evidence="1">
    <location>
        <begin position="131"/>
        <end position="142"/>
    </location>
</feature>
<gene>
    <name evidence="2" type="ORF">PC113_g24055</name>
</gene>
<evidence type="ECO:0000256" key="1">
    <source>
        <dbReference type="SAM" id="MobiDB-lite"/>
    </source>
</evidence>
<dbReference type="AlphaFoldDB" id="A0A8T0Y5G2"/>
<dbReference type="VEuPathDB" id="FungiDB:PC110_g804"/>
<protein>
    <submittedName>
        <fullName evidence="2">Uncharacterized protein</fullName>
    </submittedName>
</protein>
<proteinExistence type="predicted"/>
<evidence type="ECO:0000313" key="3">
    <source>
        <dbReference type="Proteomes" id="UP000735874"/>
    </source>
</evidence>
<reference evidence="2" key="1">
    <citation type="submission" date="2018-10" db="EMBL/GenBank/DDBJ databases">
        <title>Effector identification in a new, highly contiguous assembly of the strawberry crown rot pathogen Phytophthora cactorum.</title>
        <authorList>
            <person name="Armitage A.D."/>
            <person name="Nellist C.F."/>
            <person name="Bates H."/>
            <person name="Vickerstaff R.J."/>
            <person name="Harrison R.J."/>
        </authorList>
    </citation>
    <scope>NUCLEOTIDE SEQUENCE</scope>
    <source>
        <strain evidence="2">15-7</strain>
    </source>
</reference>
<comment type="caution">
    <text evidence="2">The sequence shown here is derived from an EMBL/GenBank/DDBJ whole genome shotgun (WGS) entry which is preliminary data.</text>
</comment>
<dbReference type="EMBL" id="RCMG01002694">
    <property type="protein sequence ID" value="KAG2807381.1"/>
    <property type="molecule type" value="Genomic_DNA"/>
</dbReference>
<feature type="region of interest" description="Disordered" evidence="1">
    <location>
        <begin position="131"/>
        <end position="156"/>
    </location>
</feature>
<accession>A0A8T0Y5G2</accession>
<name>A0A8T0Y5G2_9STRA</name>
<sequence length="220" mass="23453">MTANNLPTLIGKRNARTLAVTLGFHAVANLAGELLLVDATEAKVLQFMRTVTRPDRCYLAGVVATAETVVVVYSDGALAWLQIDTWELLTTGMLPGGLTGSSVTVMTNFAKAHVGTRNSKIFEIRTTVLQDDDEDAENEEEESNTHRSAQSNRGNDESALVAPYASYPTGPACGSTVFTPCGGTFSTDALTATGGLNGYGVFEIVVKLQRSTSLRFSLKI</sequence>
<evidence type="ECO:0000313" key="2">
    <source>
        <dbReference type="EMBL" id="KAG2807381.1"/>
    </source>
</evidence>
<dbReference type="Proteomes" id="UP000735874">
    <property type="component" value="Unassembled WGS sequence"/>
</dbReference>
<organism evidence="2 3">
    <name type="scientific">Phytophthora cactorum</name>
    <dbReference type="NCBI Taxonomy" id="29920"/>
    <lineage>
        <taxon>Eukaryota</taxon>
        <taxon>Sar</taxon>
        <taxon>Stramenopiles</taxon>
        <taxon>Oomycota</taxon>
        <taxon>Peronosporomycetes</taxon>
        <taxon>Peronosporales</taxon>
        <taxon>Peronosporaceae</taxon>
        <taxon>Phytophthora</taxon>
    </lineage>
</organism>